<reference evidence="1" key="2">
    <citation type="submission" date="2025-08" db="UniProtKB">
        <authorList>
            <consortium name="Ensembl"/>
        </authorList>
    </citation>
    <scope>IDENTIFICATION</scope>
</reference>
<evidence type="ECO:0000313" key="2">
    <source>
        <dbReference type="Proteomes" id="UP000694680"/>
    </source>
</evidence>
<accession>A0A8C5GJG8</accession>
<dbReference type="AlphaFoldDB" id="A0A8C5GJG8"/>
<dbReference type="OrthoDB" id="48036at2759"/>
<dbReference type="Proteomes" id="UP000694680">
    <property type="component" value="Chromosome 3"/>
</dbReference>
<evidence type="ECO:0000313" key="1">
    <source>
        <dbReference type="Ensembl" id="ENSGWIP00000031389.1"/>
    </source>
</evidence>
<dbReference type="PANTHER" id="PTHR28532">
    <property type="entry name" value="GEO13458P1"/>
    <property type="match status" value="1"/>
</dbReference>
<sequence>MAIERSGDIFDSILLADDMFRGEGYREGYAQGTCRGLMGGRRHGSSHGARLSNEFYFYHGFASTWKYLLQQNTDAKCRKRLKVLESLLGLIQDCPLVDPQSAKLPNDAEKIRAKFRQVMELFVVCLQLDQISCLQLEQRLHVSLE</sequence>
<dbReference type="RefSeq" id="XP_028295240.1">
    <property type="nucleotide sequence ID" value="XM_028439439.1"/>
</dbReference>
<name>A0A8C5GJG8_GOUWI</name>
<dbReference type="InterPro" id="IPR052436">
    <property type="entry name" value="LTO1_adapter"/>
</dbReference>
<dbReference type="Ensembl" id="ENSGWIT00000034188.1">
    <property type="protein sequence ID" value="ENSGWIP00000031389.1"/>
    <property type="gene ID" value="ENSGWIG00000016240.1"/>
</dbReference>
<protein>
    <recommendedName>
        <fullName evidence="3">Essential protein Yae1 N-terminal domain-containing protein</fullName>
    </recommendedName>
</protein>
<dbReference type="CTD" id="220064"/>
<gene>
    <name evidence="1" type="primary">lto1</name>
</gene>
<organism evidence="1 2">
    <name type="scientific">Gouania willdenowi</name>
    <name type="common">Blunt-snouted clingfish</name>
    <name type="synonym">Lepadogaster willdenowi</name>
    <dbReference type="NCBI Taxonomy" id="441366"/>
    <lineage>
        <taxon>Eukaryota</taxon>
        <taxon>Metazoa</taxon>
        <taxon>Chordata</taxon>
        <taxon>Craniata</taxon>
        <taxon>Vertebrata</taxon>
        <taxon>Euteleostomi</taxon>
        <taxon>Actinopterygii</taxon>
        <taxon>Neopterygii</taxon>
        <taxon>Teleostei</taxon>
        <taxon>Neoteleostei</taxon>
        <taxon>Acanthomorphata</taxon>
        <taxon>Ovalentaria</taxon>
        <taxon>Blenniimorphae</taxon>
        <taxon>Blenniiformes</taxon>
        <taxon>Gobiesocoidei</taxon>
        <taxon>Gobiesocidae</taxon>
        <taxon>Gobiesocinae</taxon>
        <taxon>Gouania</taxon>
    </lineage>
</organism>
<dbReference type="GeneID" id="114457514"/>
<proteinExistence type="predicted"/>
<reference evidence="1" key="1">
    <citation type="submission" date="2020-06" db="EMBL/GenBank/DDBJ databases">
        <authorList>
            <consortium name="Wellcome Sanger Institute Data Sharing"/>
        </authorList>
    </citation>
    <scope>NUCLEOTIDE SEQUENCE [LARGE SCALE GENOMIC DNA]</scope>
</reference>
<dbReference type="PANTHER" id="PTHR28532:SF1">
    <property type="entry name" value="ORAL CANCER OVEREXPRESSED 1"/>
    <property type="match status" value="1"/>
</dbReference>
<keyword evidence="2" id="KW-1185">Reference proteome</keyword>
<evidence type="ECO:0008006" key="3">
    <source>
        <dbReference type="Google" id="ProtNLM"/>
    </source>
</evidence>
<reference evidence="1" key="3">
    <citation type="submission" date="2025-09" db="UniProtKB">
        <authorList>
            <consortium name="Ensembl"/>
        </authorList>
    </citation>
    <scope>IDENTIFICATION</scope>
</reference>